<proteinExistence type="predicted"/>
<dbReference type="NCBIfam" id="NF033679">
    <property type="entry name" value="DNRLRE_dom"/>
    <property type="match status" value="1"/>
</dbReference>
<feature type="region of interest" description="Disordered" evidence="4">
    <location>
        <begin position="312"/>
        <end position="334"/>
    </location>
</feature>
<evidence type="ECO:0000313" key="6">
    <source>
        <dbReference type="EMBL" id="MEF3834985.1"/>
    </source>
</evidence>
<keyword evidence="2" id="KW-0964">Secreted</keyword>
<keyword evidence="3" id="KW-0732">Signal</keyword>
<dbReference type="InterPro" id="IPR055372">
    <property type="entry name" value="CBM96"/>
</dbReference>
<dbReference type="PROSITE" id="PS51257">
    <property type="entry name" value="PROKAR_LIPOPROTEIN"/>
    <property type="match status" value="1"/>
</dbReference>
<dbReference type="Pfam" id="PF24517">
    <property type="entry name" value="CBM96"/>
    <property type="match status" value="1"/>
</dbReference>
<reference evidence="6 7" key="1">
    <citation type="submission" date="2022-09" db="EMBL/GenBank/DDBJ databases">
        <title>Genome sequencing of Flavivirga sp. MEBiC05379.</title>
        <authorList>
            <person name="Oh H.-M."/>
            <person name="Kwon K.K."/>
            <person name="Park M.J."/>
            <person name="Yang S.-H."/>
        </authorList>
    </citation>
    <scope>NUCLEOTIDE SEQUENCE [LARGE SCALE GENOMIC DNA]</scope>
    <source>
        <strain evidence="6 7">MEBiC05379</strain>
    </source>
</reference>
<evidence type="ECO:0000313" key="7">
    <source>
        <dbReference type="Proteomes" id="UP001337305"/>
    </source>
</evidence>
<dbReference type="SUPFAM" id="SSF141072">
    <property type="entry name" value="CalX-like"/>
    <property type="match status" value="1"/>
</dbReference>
<gene>
    <name evidence="6" type="ORF">N1F79_17770</name>
</gene>
<comment type="subcellular location">
    <subcellularLocation>
        <location evidence="1">Secreted</location>
    </subcellularLocation>
</comment>
<sequence>MKNKYFKFNKKRANFSVFLGILITFFLISCEEDETNLGIDHEPSAAVGFLNTDTEATEGGAAGVLEIIATKNVFNDVSFDIVVLEGDGSEVTITDSDGNSGTSFKISKGTKQTNLSFVISNNSDFTGDREVKYGLTNLVGDGVFLAEEEIGSGSDKVYAEFALSVLDDEQAPPTVSFDVASASISENANTMHTITLQFAEPTPYAGTFDLALSGTAVAGDDFTSDAVAGIIPISFGVGVEEIIVNIMPVDDAVAETDKTVILTMTNLGTDILSGAITEYTLTITEDDLPTVELIAEADGIIRAGSGSGDIIGGGIGSSTQMSSGSDPLDNGDKNNRHSLSRWDISGVDLSKVISAKLVFTATDDWTDAETNAGGTTTQNIHHITGDDSWDETVLTWDNAPVFDATPFVTGTFAAVGAAPAPPSATIHEYDVTDTLKNDSDGKFSIRMTVSADTSGKRIRYSSKDTGTPENLPKLIIVSTL</sequence>
<dbReference type="Gene3D" id="2.60.40.2030">
    <property type="match status" value="1"/>
</dbReference>
<evidence type="ECO:0000256" key="2">
    <source>
        <dbReference type="ARBA" id="ARBA00022525"/>
    </source>
</evidence>
<evidence type="ECO:0000256" key="3">
    <source>
        <dbReference type="ARBA" id="ARBA00022729"/>
    </source>
</evidence>
<evidence type="ECO:0000259" key="5">
    <source>
        <dbReference type="Pfam" id="PF24517"/>
    </source>
</evidence>
<dbReference type="RefSeq" id="WP_303307288.1">
    <property type="nucleotide sequence ID" value="NZ_JAODOP010000004.1"/>
</dbReference>
<organism evidence="6 7">
    <name type="scientific">Flavivirga spongiicola</name>
    <dbReference type="NCBI Taxonomy" id="421621"/>
    <lineage>
        <taxon>Bacteria</taxon>
        <taxon>Pseudomonadati</taxon>
        <taxon>Bacteroidota</taxon>
        <taxon>Flavobacteriia</taxon>
        <taxon>Flavobacteriales</taxon>
        <taxon>Flavobacteriaceae</taxon>
        <taxon>Flavivirga</taxon>
    </lineage>
</organism>
<dbReference type="InterPro" id="IPR038081">
    <property type="entry name" value="CalX-like_sf"/>
</dbReference>
<dbReference type="Proteomes" id="UP001337305">
    <property type="component" value="Unassembled WGS sequence"/>
</dbReference>
<dbReference type="EMBL" id="JAODOP010000004">
    <property type="protein sequence ID" value="MEF3834985.1"/>
    <property type="molecule type" value="Genomic_DNA"/>
</dbReference>
<protein>
    <submittedName>
        <fullName evidence="6">DNRLRE domain-containing protein</fullName>
    </submittedName>
</protein>
<keyword evidence="7" id="KW-1185">Reference proteome</keyword>
<feature type="domain" description="Carbohydrate-binding module family 96" evidence="5">
    <location>
        <begin position="314"/>
        <end position="476"/>
    </location>
</feature>
<evidence type="ECO:0000256" key="4">
    <source>
        <dbReference type="SAM" id="MobiDB-lite"/>
    </source>
</evidence>
<evidence type="ECO:0000256" key="1">
    <source>
        <dbReference type="ARBA" id="ARBA00004613"/>
    </source>
</evidence>
<accession>A0ABU7XW75</accession>
<comment type="caution">
    <text evidence="6">The sequence shown here is derived from an EMBL/GenBank/DDBJ whole genome shotgun (WGS) entry which is preliminary data.</text>
</comment>
<name>A0ABU7XW75_9FLAO</name>